<dbReference type="Proteomes" id="UP001374579">
    <property type="component" value="Unassembled WGS sequence"/>
</dbReference>
<accession>A0AAN9GG52</accession>
<feature type="region of interest" description="Disordered" evidence="1">
    <location>
        <begin position="345"/>
        <end position="365"/>
    </location>
</feature>
<gene>
    <name evidence="3" type="ORF">V1264_015137</name>
</gene>
<proteinExistence type="predicted"/>
<organism evidence="3 4">
    <name type="scientific">Littorina saxatilis</name>
    <dbReference type="NCBI Taxonomy" id="31220"/>
    <lineage>
        <taxon>Eukaryota</taxon>
        <taxon>Metazoa</taxon>
        <taxon>Spiralia</taxon>
        <taxon>Lophotrochozoa</taxon>
        <taxon>Mollusca</taxon>
        <taxon>Gastropoda</taxon>
        <taxon>Caenogastropoda</taxon>
        <taxon>Littorinimorpha</taxon>
        <taxon>Littorinoidea</taxon>
        <taxon>Littorinidae</taxon>
        <taxon>Littorina</taxon>
    </lineage>
</organism>
<name>A0AAN9GG52_9CAEN</name>
<comment type="caution">
    <text evidence="3">The sequence shown here is derived from an EMBL/GenBank/DDBJ whole genome shotgun (WGS) entry which is preliminary data.</text>
</comment>
<reference evidence="3 4" key="1">
    <citation type="submission" date="2024-02" db="EMBL/GenBank/DDBJ databases">
        <title>Chromosome-scale genome assembly of the rough periwinkle Littorina saxatilis.</title>
        <authorList>
            <person name="De Jode A."/>
            <person name="Faria R."/>
            <person name="Formenti G."/>
            <person name="Sims Y."/>
            <person name="Smith T.P."/>
            <person name="Tracey A."/>
            <person name="Wood J.M.D."/>
            <person name="Zagrodzka Z.B."/>
            <person name="Johannesson K."/>
            <person name="Butlin R.K."/>
            <person name="Leder E.H."/>
        </authorList>
    </citation>
    <scope>NUCLEOTIDE SEQUENCE [LARGE SCALE GENOMIC DNA]</scope>
    <source>
        <strain evidence="3">Snail1</strain>
        <tissue evidence="3">Muscle</tissue>
    </source>
</reference>
<evidence type="ECO:0000313" key="4">
    <source>
        <dbReference type="Proteomes" id="UP001374579"/>
    </source>
</evidence>
<evidence type="ECO:0000256" key="2">
    <source>
        <dbReference type="SAM" id="SignalP"/>
    </source>
</evidence>
<keyword evidence="4" id="KW-1185">Reference proteome</keyword>
<evidence type="ECO:0000256" key="1">
    <source>
        <dbReference type="SAM" id="MobiDB-lite"/>
    </source>
</evidence>
<keyword evidence="2" id="KW-0732">Signal</keyword>
<sequence>MRTPLVFLFTAFLSLNFQRSFAGKFQCLHGGRLSETRTFFDNKDNFVIVSLPCRYKLANLACRGDRTEIFAENAVDETSDEVAYMTGVTVNITTVNDNARISYQTLTVTNDTLKQYMDTEEYDTSPWTWVSTGSEVDQSKKVTGQYDLDAQLAVVNVGKLTVSFRYVSPSQFRLPSRPTLKIECGGQELQAFEKYPQTVCGSMDNSDKDMLAVDDEVPADPHHQELRYRNDYVILAHQLVEQKNPLCKEARSIVTSSQCSRDLGDVMHECDILTTGISYSHYGKCIRKHNLDFFKVYVTCLRVLCETSGYTSQVTCKTLQEVDNACGDIPYAHMKISSFLSKAQCQSKKPKDDSPPAKYDPYPKKRKDTCRVADRELTKGSKEKVLGHYHAFSKRSDVRVELPCRYKLANITCGGVHTVIDGDHSIDKEGLAYLSGVTVTMAITSDDGTLTRHMNKISNRKFKQYIARGKFKKNPWQWSYAGPVKPKKEEQVTGDYNDTTKSAILTHNDLTLTFTYIDPKASDRPVSDILTIQCDDKRFKADQVYPDTLCGGPGDSYYQPLKDVLGKEVEHDKEHYDLPKDLVLLARQDVKQTCKYCKEASTIVAGDCKDLGDKLYECYMIAKPKTDNSYWFLYGECMRNNSVDTFKVYVSCLRVLCETETASSEGTCSTLQHAETVCGDLARQNPKHPPHMPLTDLISRAKCPPPGSKAIKT</sequence>
<dbReference type="EMBL" id="JBAMIC010000004">
    <property type="protein sequence ID" value="KAK7107177.1"/>
    <property type="molecule type" value="Genomic_DNA"/>
</dbReference>
<feature type="signal peptide" evidence="2">
    <location>
        <begin position="1"/>
        <end position="22"/>
    </location>
</feature>
<dbReference type="AlphaFoldDB" id="A0AAN9GG52"/>
<protein>
    <submittedName>
        <fullName evidence="3">Uncharacterized protein</fullName>
    </submittedName>
</protein>
<feature type="chain" id="PRO_5042865164" evidence="2">
    <location>
        <begin position="23"/>
        <end position="713"/>
    </location>
</feature>
<evidence type="ECO:0000313" key="3">
    <source>
        <dbReference type="EMBL" id="KAK7107177.1"/>
    </source>
</evidence>